<evidence type="ECO:0000313" key="8">
    <source>
        <dbReference type="Proteomes" id="UP000053797"/>
    </source>
</evidence>
<dbReference type="OrthoDB" id="9762947at2"/>
<keyword evidence="2" id="KW-0813">Transport</keyword>
<feature type="transmembrane region" description="Helical" evidence="6">
    <location>
        <begin position="436"/>
        <end position="454"/>
    </location>
</feature>
<dbReference type="EMBL" id="LNQL01000003">
    <property type="protein sequence ID" value="KSU48719.1"/>
    <property type="molecule type" value="Genomic_DNA"/>
</dbReference>
<keyword evidence="4 6" id="KW-1133">Transmembrane helix</keyword>
<keyword evidence="3 6" id="KW-0812">Transmembrane</keyword>
<dbReference type="PIRSF" id="PIRSF006060">
    <property type="entry name" value="AA_transporter"/>
    <property type="match status" value="1"/>
</dbReference>
<name>A0A0V8GEX3_9BACL</name>
<evidence type="ECO:0000256" key="4">
    <source>
        <dbReference type="ARBA" id="ARBA00022989"/>
    </source>
</evidence>
<evidence type="ECO:0000256" key="1">
    <source>
        <dbReference type="ARBA" id="ARBA00004141"/>
    </source>
</evidence>
<evidence type="ECO:0000256" key="2">
    <source>
        <dbReference type="ARBA" id="ARBA00022448"/>
    </source>
</evidence>
<evidence type="ECO:0000313" key="7">
    <source>
        <dbReference type="EMBL" id="KSU48719.1"/>
    </source>
</evidence>
<feature type="transmembrane region" description="Helical" evidence="6">
    <location>
        <begin position="59"/>
        <end position="78"/>
    </location>
</feature>
<organism evidence="7 8">
    <name type="scientific">Exiguobacterium indicum</name>
    <dbReference type="NCBI Taxonomy" id="296995"/>
    <lineage>
        <taxon>Bacteria</taxon>
        <taxon>Bacillati</taxon>
        <taxon>Bacillota</taxon>
        <taxon>Bacilli</taxon>
        <taxon>Bacillales</taxon>
        <taxon>Bacillales Family XII. Incertae Sedis</taxon>
        <taxon>Exiguobacterium</taxon>
    </lineage>
</organism>
<proteinExistence type="predicted"/>
<dbReference type="PANTHER" id="PTHR43243:SF4">
    <property type="entry name" value="CATIONIC AMINO ACID TRANSPORTER 4"/>
    <property type="match status" value="1"/>
</dbReference>
<sequence>MSLTRKKDVSAMIAASKRNSGLARNLGAMDLTFLGIGAIIGTGIFVLTGTGALTAGPGLIVSFILSAIACGLAALAYAEFASTIPVSGSVYTYTYATMGEIFAWIIGWNLILEYGLASSAVAAGWSGYFQSLLAGFNIHVPTALSAAPGAVEGAKTYFNLPAFLILFAITALLSMGIKETKRVNNIMVVIKVAVVILFIVVGVGYVEPSNWTPFTPFGWGGVFSGAAIVFFAYIGFDAVTSAAEEVRDPQKNLPRGIIGSLAVCTVLYVIVAAIMTGIVPYQQFAGVDHPVSLAIQMAGQSWVAGFIDLGAILGITTVILVMTYGMVRLAFAISRDGMFPKVFSEVHPKYQTPFKATWMIGLGSSLVAGFVPLDVIANLVNMGTLAAFVLISVAVLILRKTQPDLPRAFKCPGMPYVPIAAIAACLFLMFNLKLETWIAFGIWLAMGLVLYFTFARKSSNLHPGNMPAAELAASKEEQ</sequence>
<dbReference type="InterPro" id="IPR002293">
    <property type="entry name" value="AA/rel_permease1"/>
</dbReference>
<dbReference type="Pfam" id="PF13520">
    <property type="entry name" value="AA_permease_2"/>
    <property type="match status" value="1"/>
</dbReference>
<dbReference type="Gene3D" id="1.20.1740.10">
    <property type="entry name" value="Amino acid/polyamine transporter I"/>
    <property type="match status" value="1"/>
</dbReference>
<protein>
    <submittedName>
        <fullName evidence="7">Amino acid permease</fullName>
    </submittedName>
</protein>
<evidence type="ECO:0000256" key="5">
    <source>
        <dbReference type="ARBA" id="ARBA00023136"/>
    </source>
</evidence>
<feature type="transmembrane region" description="Helical" evidence="6">
    <location>
        <begin position="257"/>
        <end position="282"/>
    </location>
</feature>
<feature type="transmembrane region" description="Helical" evidence="6">
    <location>
        <begin position="411"/>
        <end position="430"/>
    </location>
</feature>
<dbReference type="RefSeq" id="WP_058265455.1">
    <property type="nucleotide sequence ID" value="NZ_FMYN01000003.1"/>
</dbReference>
<feature type="transmembrane region" description="Helical" evidence="6">
    <location>
        <begin position="302"/>
        <end position="331"/>
    </location>
</feature>
<comment type="caution">
    <text evidence="7">The sequence shown here is derived from an EMBL/GenBank/DDBJ whole genome shotgun (WGS) entry which is preliminary data.</text>
</comment>
<feature type="transmembrane region" description="Helical" evidence="6">
    <location>
        <begin position="379"/>
        <end position="399"/>
    </location>
</feature>
<evidence type="ECO:0000256" key="3">
    <source>
        <dbReference type="ARBA" id="ARBA00022692"/>
    </source>
</evidence>
<keyword evidence="5 6" id="KW-0472">Membrane</keyword>
<evidence type="ECO:0000256" key="6">
    <source>
        <dbReference type="SAM" id="Phobius"/>
    </source>
</evidence>
<dbReference type="PANTHER" id="PTHR43243">
    <property type="entry name" value="INNER MEMBRANE TRANSPORTER YGJI-RELATED"/>
    <property type="match status" value="1"/>
</dbReference>
<dbReference type="Proteomes" id="UP000053797">
    <property type="component" value="Unassembled WGS sequence"/>
</dbReference>
<gene>
    <name evidence="7" type="ORF">AS033_10335</name>
</gene>
<feature type="transmembrane region" description="Helical" evidence="6">
    <location>
        <begin position="157"/>
        <end position="174"/>
    </location>
</feature>
<reference evidence="7 8" key="1">
    <citation type="journal article" date="2015" name="Int. J. Syst. Evol. Microbiol.">
        <title>Exiguobacterium enclense sp. nov., isolated from sediment.</title>
        <authorList>
            <person name="Dastager S.G."/>
            <person name="Mawlankar R."/>
            <person name="Sonalkar V.V."/>
            <person name="Thorat M.N."/>
            <person name="Mual P."/>
            <person name="Verma A."/>
            <person name="Krishnamurthi S."/>
            <person name="Tang S.K."/>
            <person name="Li W.J."/>
        </authorList>
    </citation>
    <scope>NUCLEOTIDE SEQUENCE [LARGE SCALE GENOMIC DNA]</scope>
    <source>
        <strain evidence="7 8">NIO-1109</strain>
    </source>
</reference>
<feature type="transmembrane region" description="Helical" evidence="6">
    <location>
        <begin position="26"/>
        <end position="47"/>
    </location>
</feature>
<dbReference type="GO" id="GO:0015171">
    <property type="term" value="F:amino acid transmembrane transporter activity"/>
    <property type="evidence" value="ECO:0007669"/>
    <property type="project" value="TreeGrafter"/>
</dbReference>
<dbReference type="AlphaFoldDB" id="A0A0V8GEX3"/>
<feature type="transmembrane region" description="Helical" evidence="6">
    <location>
        <begin position="186"/>
        <end position="205"/>
    </location>
</feature>
<dbReference type="GO" id="GO:0016020">
    <property type="term" value="C:membrane"/>
    <property type="evidence" value="ECO:0007669"/>
    <property type="project" value="UniProtKB-SubCell"/>
</dbReference>
<accession>A0A0V8GEX3</accession>
<comment type="subcellular location">
    <subcellularLocation>
        <location evidence="1">Membrane</location>
        <topology evidence="1">Multi-pass membrane protein</topology>
    </subcellularLocation>
</comment>
<feature type="transmembrane region" description="Helical" evidence="6">
    <location>
        <begin position="217"/>
        <end position="236"/>
    </location>
</feature>